<dbReference type="RefSeq" id="WP_189409578.1">
    <property type="nucleotide sequence ID" value="NZ_BMYJ01000001.1"/>
</dbReference>
<organism evidence="1 2">
    <name type="scientific">Neogemmobacter tilapiae</name>
    <dbReference type="NCBI Taxonomy" id="875041"/>
    <lineage>
        <taxon>Bacteria</taxon>
        <taxon>Pseudomonadati</taxon>
        <taxon>Pseudomonadota</taxon>
        <taxon>Alphaproteobacteria</taxon>
        <taxon>Rhodobacterales</taxon>
        <taxon>Paracoccaceae</taxon>
        <taxon>Neogemmobacter</taxon>
    </lineage>
</organism>
<comment type="caution">
    <text evidence="1">The sequence shown here is derived from an EMBL/GenBank/DDBJ whole genome shotgun (WGS) entry which is preliminary data.</text>
</comment>
<protein>
    <recommendedName>
        <fullName evidence="3">DUF177 domain-containing protein</fullName>
    </recommendedName>
</protein>
<evidence type="ECO:0000313" key="1">
    <source>
        <dbReference type="EMBL" id="GHC44394.1"/>
    </source>
</evidence>
<gene>
    <name evidence="1" type="ORF">GCM10007315_01970</name>
</gene>
<dbReference type="Pfam" id="PF02620">
    <property type="entry name" value="YceD"/>
    <property type="match status" value="1"/>
</dbReference>
<reference evidence="1" key="2">
    <citation type="submission" date="2020-09" db="EMBL/GenBank/DDBJ databases">
        <authorList>
            <person name="Sun Q."/>
            <person name="Kim S."/>
        </authorList>
    </citation>
    <scope>NUCLEOTIDE SEQUENCE</scope>
    <source>
        <strain evidence="1">KCTC 23310</strain>
    </source>
</reference>
<name>A0A918WES5_9RHOB</name>
<dbReference type="EMBL" id="BMYJ01000001">
    <property type="protein sequence ID" value="GHC44394.1"/>
    <property type="molecule type" value="Genomic_DNA"/>
</dbReference>
<dbReference type="Proteomes" id="UP000638981">
    <property type="component" value="Unassembled WGS sequence"/>
</dbReference>
<dbReference type="InterPro" id="IPR003772">
    <property type="entry name" value="YceD"/>
</dbReference>
<evidence type="ECO:0000313" key="2">
    <source>
        <dbReference type="Proteomes" id="UP000638981"/>
    </source>
</evidence>
<keyword evidence="2" id="KW-1185">Reference proteome</keyword>
<evidence type="ECO:0008006" key="3">
    <source>
        <dbReference type="Google" id="ProtNLM"/>
    </source>
</evidence>
<sequence>MAEDLPISLPFPVRGLPTRKPLRFDLKTTAQDRALLAALLGISAVHTLRFKGEIRPLGRNDFELEADLDAQIEQPCIVSLQPVLTDIRETVVRRYLSDLPEPDADEMEVPEDDTTEPLPEVIDAGAVAAEALALALPAYPRAPGQELGTAIFGPEGQAPLTDEAIRPFAGLAGLAAKLGKPTDSES</sequence>
<dbReference type="AlphaFoldDB" id="A0A918WES5"/>
<accession>A0A918WES5</accession>
<proteinExistence type="predicted"/>
<reference evidence="1" key="1">
    <citation type="journal article" date="2014" name="Int. J. Syst. Evol. Microbiol.">
        <title>Complete genome sequence of Corynebacterium casei LMG S-19264T (=DSM 44701T), isolated from a smear-ripened cheese.</title>
        <authorList>
            <consortium name="US DOE Joint Genome Institute (JGI-PGF)"/>
            <person name="Walter F."/>
            <person name="Albersmeier A."/>
            <person name="Kalinowski J."/>
            <person name="Ruckert C."/>
        </authorList>
    </citation>
    <scope>NUCLEOTIDE SEQUENCE</scope>
    <source>
        <strain evidence="1">KCTC 23310</strain>
    </source>
</reference>